<keyword evidence="3" id="KW-0645">Protease</keyword>
<evidence type="ECO:0000256" key="2">
    <source>
        <dbReference type="PIRSR" id="PIRSR622684-1"/>
    </source>
</evidence>
<dbReference type="InterPro" id="IPR001300">
    <property type="entry name" value="Peptidase_C2_calpain_cat"/>
</dbReference>
<dbReference type="CDD" id="cd00044">
    <property type="entry name" value="CysPc"/>
    <property type="match status" value="1"/>
</dbReference>
<name>A0A315UZA7_GAMAF</name>
<dbReference type="EMBL" id="NHOQ01002481">
    <property type="protein sequence ID" value="PWA16369.1"/>
    <property type="molecule type" value="Genomic_DNA"/>
</dbReference>
<proteinExistence type="inferred from homology"/>
<dbReference type="GO" id="GO:0005737">
    <property type="term" value="C:cytoplasm"/>
    <property type="evidence" value="ECO:0007669"/>
    <property type="project" value="TreeGrafter"/>
</dbReference>
<dbReference type="PANTHER" id="PTHR10183">
    <property type="entry name" value="CALPAIN"/>
    <property type="match status" value="1"/>
</dbReference>
<comment type="similarity">
    <text evidence="1">Belongs to the peptidase C2 family.</text>
</comment>
<dbReference type="Gene3D" id="3.90.70.10">
    <property type="entry name" value="Cysteine proteinases"/>
    <property type="match status" value="1"/>
</dbReference>
<evidence type="ECO:0000313" key="6">
    <source>
        <dbReference type="EMBL" id="PWA16369.1"/>
    </source>
</evidence>
<keyword evidence="3" id="KW-0788">Thiol protease</keyword>
<organism evidence="6 7">
    <name type="scientific">Gambusia affinis</name>
    <name type="common">Western mosquitofish</name>
    <name type="synonym">Heterandria affinis</name>
    <dbReference type="NCBI Taxonomy" id="33528"/>
    <lineage>
        <taxon>Eukaryota</taxon>
        <taxon>Metazoa</taxon>
        <taxon>Chordata</taxon>
        <taxon>Craniata</taxon>
        <taxon>Vertebrata</taxon>
        <taxon>Euteleostomi</taxon>
        <taxon>Actinopterygii</taxon>
        <taxon>Neopterygii</taxon>
        <taxon>Teleostei</taxon>
        <taxon>Neoteleostei</taxon>
        <taxon>Acanthomorphata</taxon>
        <taxon>Ovalentaria</taxon>
        <taxon>Atherinomorphae</taxon>
        <taxon>Cyprinodontiformes</taxon>
        <taxon>Poeciliidae</taxon>
        <taxon>Poeciliinae</taxon>
        <taxon>Gambusia</taxon>
    </lineage>
</organism>
<feature type="active site" evidence="2 3">
    <location>
        <position position="186"/>
    </location>
</feature>
<feature type="region of interest" description="Disordered" evidence="4">
    <location>
        <begin position="17"/>
        <end position="49"/>
    </location>
</feature>
<evidence type="ECO:0000259" key="5">
    <source>
        <dbReference type="PROSITE" id="PS50203"/>
    </source>
</evidence>
<sequence length="399" mass="45111">MAAQVTSLLENTLRRQPLYKGAAASPQSATSNRTQTLPNSNTSENRSECQGYDDTAMLAPGVCMNIISARHSKDGYGTISNPEKFLNQDYQQLKEYYLIRRLRFVDDMFPPDQTSIGRDVLVPEKLAKVEWVRPSVSTGQQSLSLCFITESHNEVISRTGPNQTEEIQLLDWSMLDQGALDRSGNCWFLASIGALTFQDVVLRQVVPFDQTFDEDYCGLFHFRFWRFGKWVDVVIDDKLPTIDGQLIFVHSKSPNEFWPALMEKAYAKVCGSYEDMDAGNPVEALVDFTGGFHMCVKLSERPADLWELMCRADQTKSLMGCGTPQGVRDNHTSARCKLRNPSRLQETSENTVLPNGLVQGHAYAVTGVMEVVSRVKAERLVRLWNPWGKREWNGDWSDE</sequence>
<comment type="caution">
    <text evidence="6">The sequence shown here is derived from an EMBL/GenBank/DDBJ whole genome shotgun (WGS) entry which is preliminary data.</text>
</comment>
<feature type="active site" evidence="2 3">
    <location>
        <position position="385"/>
    </location>
</feature>
<dbReference type="PANTHER" id="PTHR10183:SF302">
    <property type="entry name" value="CALPAIN-14"/>
    <property type="match status" value="1"/>
</dbReference>
<dbReference type="InterPro" id="IPR038765">
    <property type="entry name" value="Papain-like_cys_pep_sf"/>
</dbReference>
<evidence type="ECO:0000256" key="4">
    <source>
        <dbReference type="SAM" id="MobiDB-lite"/>
    </source>
</evidence>
<accession>A0A315UZA7</accession>
<evidence type="ECO:0000256" key="1">
    <source>
        <dbReference type="ARBA" id="ARBA00007623"/>
    </source>
</evidence>
<feature type="domain" description="Calpain catalytic" evidence="5">
    <location>
        <begin position="103"/>
        <end position="399"/>
    </location>
</feature>
<dbReference type="GO" id="GO:0004198">
    <property type="term" value="F:calcium-dependent cysteine-type endopeptidase activity"/>
    <property type="evidence" value="ECO:0007669"/>
    <property type="project" value="InterPro"/>
</dbReference>
<dbReference type="PROSITE" id="PS50203">
    <property type="entry name" value="CALPAIN_CAT"/>
    <property type="match status" value="1"/>
</dbReference>
<dbReference type="STRING" id="33528.ENSGAFP00000002015"/>
<feature type="active site" evidence="2 3">
    <location>
        <position position="361"/>
    </location>
</feature>
<reference evidence="6 7" key="1">
    <citation type="journal article" date="2018" name="G3 (Bethesda)">
        <title>A High-Quality Reference Genome for the Invasive Mosquitofish Gambusia affinis Using a Chicago Library.</title>
        <authorList>
            <person name="Hoffberg S.L."/>
            <person name="Troendle N.J."/>
            <person name="Glenn T.C."/>
            <person name="Mahmud O."/>
            <person name="Louha S."/>
            <person name="Chalopin D."/>
            <person name="Bennetzen J.L."/>
            <person name="Mauricio R."/>
        </authorList>
    </citation>
    <scope>NUCLEOTIDE SEQUENCE [LARGE SCALE GENOMIC DNA]</scope>
    <source>
        <strain evidence="6">NE01/NJP1002.9</strain>
        <tissue evidence="6">Muscle</tissue>
    </source>
</reference>
<dbReference type="GO" id="GO:0006508">
    <property type="term" value="P:proteolysis"/>
    <property type="evidence" value="ECO:0007669"/>
    <property type="project" value="UniProtKB-KW"/>
</dbReference>
<keyword evidence="3" id="KW-0378">Hydrolase</keyword>
<dbReference type="AlphaFoldDB" id="A0A315UZA7"/>
<dbReference type="Pfam" id="PF00648">
    <property type="entry name" value="Peptidase_C2"/>
    <property type="match status" value="1"/>
</dbReference>
<dbReference type="SUPFAM" id="SSF54001">
    <property type="entry name" value="Cysteine proteinases"/>
    <property type="match status" value="1"/>
</dbReference>
<gene>
    <name evidence="6" type="ORF">CCH79_00004319</name>
</gene>
<dbReference type="InterPro" id="IPR022684">
    <property type="entry name" value="Calpain_cysteine_protease"/>
</dbReference>
<keyword evidence="7" id="KW-1185">Reference proteome</keyword>
<evidence type="ECO:0000256" key="3">
    <source>
        <dbReference type="PROSITE-ProRule" id="PRU00239"/>
    </source>
</evidence>
<evidence type="ECO:0000313" key="7">
    <source>
        <dbReference type="Proteomes" id="UP000250572"/>
    </source>
</evidence>
<protein>
    <recommendedName>
        <fullName evidence="5">Calpain catalytic domain-containing protein</fullName>
    </recommendedName>
</protein>
<dbReference type="Proteomes" id="UP000250572">
    <property type="component" value="Unassembled WGS sequence"/>
</dbReference>
<dbReference type="SMART" id="SM00230">
    <property type="entry name" value="CysPc"/>
    <property type="match status" value="1"/>
</dbReference>
<feature type="compositionally biased region" description="Polar residues" evidence="4">
    <location>
        <begin position="25"/>
        <end position="44"/>
    </location>
</feature>